<dbReference type="AlphaFoldDB" id="A0AAW5RII4"/>
<gene>
    <name evidence="1" type="ORF">KTH64_16560</name>
</gene>
<dbReference type="Proteomes" id="UP001208534">
    <property type="component" value="Unassembled WGS sequence"/>
</dbReference>
<evidence type="ECO:0000313" key="2">
    <source>
        <dbReference type="Proteomes" id="UP001208534"/>
    </source>
</evidence>
<protein>
    <recommendedName>
        <fullName evidence="3">WYL domain-containing protein</fullName>
    </recommendedName>
</protein>
<dbReference type="EMBL" id="JAHPRE010000101">
    <property type="protein sequence ID" value="MCU4398512.1"/>
    <property type="molecule type" value="Genomic_DNA"/>
</dbReference>
<organism evidence="1 2">
    <name type="scientific">Acinetobacter junii</name>
    <dbReference type="NCBI Taxonomy" id="40215"/>
    <lineage>
        <taxon>Bacteria</taxon>
        <taxon>Pseudomonadati</taxon>
        <taxon>Pseudomonadota</taxon>
        <taxon>Gammaproteobacteria</taxon>
        <taxon>Moraxellales</taxon>
        <taxon>Moraxellaceae</taxon>
        <taxon>Acinetobacter</taxon>
    </lineage>
</organism>
<evidence type="ECO:0008006" key="3">
    <source>
        <dbReference type="Google" id="ProtNLM"/>
    </source>
</evidence>
<reference evidence="1" key="1">
    <citation type="submission" date="2021-06" db="EMBL/GenBank/DDBJ databases">
        <title>Propagation of a rapidly emergent carbapenem-resistant Acinetobacter baumannii lineage by various extra-hospital transmission networks.</title>
        <authorList>
            <person name="Calix J."/>
        </authorList>
    </citation>
    <scope>NUCLEOTIDE SEQUENCE</scope>
    <source>
        <strain evidence="1">WU_MDCI_Aw63</strain>
    </source>
</reference>
<accession>A0AAW5RII4</accession>
<proteinExistence type="predicted"/>
<comment type="caution">
    <text evidence="1">The sequence shown here is derived from an EMBL/GenBank/DDBJ whole genome shotgun (WGS) entry which is preliminary data.</text>
</comment>
<evidence type="ECO:0000313" key="1">
    <source>
        <dbReference type="EMBL" id="MCU4398512.1"/>
    </source>
</evidence>
<name>A0AAW5RII4_ACIJU</name>
<dbReference type="InterPro" id="IPR036390">
    <property type="entry name" value="WH_DNA-bd_sf"/>
</dbReference>
<sequence length="203" mass="23471">MSHESSKVITRQWMIIQFLLNSKYVSTTEIEKHLHAKGITTTQRTIQRDLNLLETLFPLECRRDCMPYNWRWKKVEQSVKGLSLSQALILRLVDDQLSDILPKHTQQELLPLFQKARLITSNAVYSDDESSLLDILTKDRRRGVGLVQPSMMQEFALGISGKVTRVYQDIFHNEDREIKKSLKALGAILESYEMPELANALKN</sequence>
<dbReference type="SUPFAM" id="SSF46785">
    <property type="entry name" value="Winged helix' DNA-binding domain"/>
    <property type="match status" value="1"/>
</dbReference>